<evidence type="ECO:0000313" key="2">
    <source>
        <dbReference type="EMBL" id="KAH3854916.1"/>
    </source>
</evidence>
<comment type="caution">
    <text evidence="2">The sequence shown here is derived from an EMBL/GenBank/DDBJ whole genome shotgun (WGS) entry which is preliminary data.</text>
</comment>
<protein>
    <submittedName>
        <fullName evidence="2">Uncharacterized protein</fullName>
    </submittedName>
</protein>
<proteinExistence type="predicted"/>
<keyword evidence="3" id="KW-1185">Reference proteome</keyword>
<reference evidence="2" key="2">
    <citation type="submission" date="2020-11" db="EMBL/GenBank/DDBJ databases">
        <authorList>
            <person name="McCartney M.A."/>
            <person name="Auch B."/>
            <person name="Kono T."/>
            <person name="Mallez S."/>
            <person name="Becker A."/>
            <person name="Gohl D.M."/>
            <person name="Silverstein K.A.T."/>
            <person name="Koren S."/>
            <person name="Bechman K.B."/>
            <person name="Herman A."/>
            <person name="Abrahante J.E."/>
            <person name="Garbe J."/>
        </authorList>
    </citation>
    <scope>NUCLEOTIDE SEQUENCE</scope>
    <source>
        <strain evidence="2">Duluth1</strain>
        <tissue evidence="2">Whole animal</tissue>
    </source>
</reference>
<evidence type="ECO:0000256" key="1">
    <source>
        <dbReference type="SAM" id="MobiDB-lite"/>
    </source>
</evidence>
<accession>A0A9D4LB75</accession>
<dbReference type="EMBL" id="JAIWYP010000003">
    <property type="protein sequence ID" value="KAH3854916.1"/>
    <property type="molecule type" value="Genomic_DNA"/>
</dbReference>
<dbReference type="Proteomes" id="UP000828390">
    <property type="component" value="Unassembled WGS sequence"/>
</dbReference>
<gene>
    <name evidence="2" type="ORF">DPMN_097477</name>
</gene>
<feature type="region of interest" description="Disordered" evidence="1">
    <location>
        <begin position="44"/>
        <end position="76"/>
    </location>
</feature>
<reference evidence="2" key="1">
    <citation type="journal article" date="2019" name="bioRxiv">
        <title>The Genome of the Zebra Mussel, Dreissena polymorpha: A Resource for Invasive Species Research.</title>
        <authorList>
            <person name="McCartney M.A."/>
            <person name="Auch B."/>
            <person name="Kono T."/>
            <person name="Mallez S."/>
            <person name="Zhang Y."/>
            <person name="Obille A."/>
            <person name="Becker A."/>
            <person name="Abrahante J.E."/>
            <person name="Garbe J."/>
            <person name="Badalamenti J.P."/>
            <person name="Herman A."/>
            <person name="Mangelson H."/>
            <person name="Liachko I."/>
            <person name="Sullivan S."/>
            <person name="Sone E.D."/>
            <person name="Koren S."/>
            <person name="Silverstein K.A.T."/>
            <person name="Beckman K.B."/>
            <person name="Gohl D.M."/>
        </authorList>
    </citation>
    <scope>NUCLEOTIDE SEQUENCE</scope>
    <source>
        <strain evidence="2">Duluth1</strain>
        <tissue evidence="2">Whole animal</tissue>
    </source>
</reference>
<sequence length="76" mass="8321">MLNARNSIRLESDMTACSNENVIEDLSQNAMEILIQRKRVLQDRSFGQPGSIPAKSGTAMPSLAGMPPSTEHSMQM</sequence>
<dbReference type="AlphaFoldDB" id="A0A9D4LB75"/>
<name>A0A9D4LB75_DREPO</name>
<organism evidence="2 3">
    <name type="scientific">Dreissena polymorpha</name>
    <name type="common">Zebra mussel</name>
    <name type="synonym">Mytilus polymorpha</name>
    <dbReference type="NCBI Taxonomy" id="45954"/>
    <lineage>
        <taxon>Eukaryota</taxon>
        <taxon>Metazoa</taxon>
        <taxon>Spiralia</taxon>
        <taxon>Lophotrochozoa</taxon>
        <taxon>Mollusca</taxon>
        <taxon>Bivalvia</taxon>
        <taxon>Autobranchia</taxon>
        <taxon>Heteroconchia</taxon>
        <taxon>Euheterodonta</taxon>
        <taxon>Imparidentia</taxon>
        <taxon>Neoheterodontei</taxon>
        <taxon>Myida</taxon>
        <taxon>Dreissenoidea</taxon>
        <taxon>Dreissenidae</taxon>
        <taxon>Dreissena</taxon>
    </lineage>
</organism>
<evidence type="ECO:0000313" key="3">
    <source>
        <dbReference type="Proteomes" id="UP000828390"/>
    </source>
</evidence>